<name>A0ABU2LBX2_9ACTN</name>
<protein>
    <recommendedName>
        <fullName evidence="1">DUF6895 domain-containing protein</fullName>
    </recommendedName>
</protein>
<sequence length="317" mass="35121">MTTVGPAAATTIRLAHQVSDAALEWLGRMRTSFALPRDVADHEIPGDGLKSLSELALAAGTVLRTAVAGPRTTQTAQELMDFAWREFRGGDLLHQLQRHTPAATHPREIYGHFAVAGYRHEGLDTLCARLDRLRASRYTEHVPNRRLAVLGASRRLGLPDPPDAEELTAQTWLGGRPEPWMLDTNNAYGVTHTVFHLTDWGARPEGLPADLQEYLEQWLPVWVEVFSETRSWDLLAEFLIVDVCLERPRFYDHVWERLAEAQRADGMVPNGVTRPPSDPEHAFLNHHHPTIVAAVAGSLTVLRALQTAVPGASRSAG</sequence>
<reference evidence="3" key="1">
    <citation type="submission" date="2023-07" db="EMBL/GenBank/DDBJ databases">
        <title>30 novel species of actinomycetes from the DSMZ collection.</title>
        <authorList>
            <person name="Nouioui I."/>
        </authorList>
    </citation>
    <scope>NUCLEOTIDE SEQUENCE [LARGE SCALE GENOMIC DNA]</scope>
    <source>
        <strain evidence="3">DSM 44917</strain>
    </source>
</reference>
<keyword evidence="3" id="KW-1185">Reference proteome</keyword>
<gene>
    <name evidence="2" type="ORF">RM780_18840</name>
</gene>
<dbReference type="EMBL" id="JAVREN010000029">
    <property type="protein sequence ID" value="MDT0309000.1"/>
    <property type="molecule type" value="Genomic_DNA"/>
</dbReference>
<proteinExistence type="predicted"/>
<evidence type="ECO:0000313" key="3">
    <source>
        <dbReference type="Proteomes" id="UP001183388"/>
    </source>
</evidence>
<organism evidence="2 3">
    <name type="scientific">Streptomyces boetiae</name>
    <dbReference type="NCBI Taxonomy" id="3075541"/>
    <lineage>
        <taxon>Bacteria</taxon>
        <taxon>Bacillati</taxon>
        <taxon>Actinomycetota</taxon>
        <taxon>Actinomycetes</taxon>
        <taxon>Kitasatosporales</taxon>
        <taxon>Streptomycetaceae</taxon>
        <taxon>Streptomyces</taxon>
    </lineage>
</organism>
<dbReference type="Proteomes" id="UP001183388">
    <property type="component" value="Unassembled WGS sequence"/>
</dbReference>
<feature type="domain" description="DUF6895" evidence="1">
    <location>
        <begin position="20"/>
        <end position="297"/>
    </location>
</feature>
<dbReference type="InterPro" id="IPR054190">
    <property type="entry name" value="DUF6895"/>
</dbReference>
<evidence type="ECO:0000259" key="1">
    <source>
        <dbReference type="Pfam" id="PF21836"/>
    </source>
</evidence>
<evidence type="ECO:0000313" key="2">
    <source>
        <dbReference type="EMBL" id="MDT0309000.1"/>
    </source>
</evidence>
<dbReference type="RefSeq" id="WP_311631951.1">
    <property type="nucleotide sequence ID" value="NZ_JAVREN010000029.1"/>
</dbReference>
<dbReference type="Pfam" id="PF21836">
    <property type="entry name" value="DUF6895"/>
    <property type="match status" value="1"/>
</dbReference>
<comment type="caution">
    <text evidence="2">The sequence shown here is derived from an EMBL/GenBank/DDBJ whole genome shotgun (WGS) entry which is preliminary data.</text>
</comment>
<accession>A0ABU2LBX2</accession>